<evidence type="ECO:0000313" key="1">
    <source>
        <dbReference type="EMBL" id="KZE31710.1"/>
    </source>
</evidence>
<dbReference type="AlphaFoldDB" id="A0A161SFS7"/>
<dbReference type="Gene3D" id="2.60.320.10">
    <property type="entry name" value="N-utilization substance G protein NusG, insert domain"/>
    <property type="match status" value="1"/>
</dbReference>
<dbReference type="Proteomes" id="UP000076625">
    <property type="component" value="Unassembled WGS sequence"/>
</dbReference>
<dbReference type="InterPro" id="IPR038690">
    <property type="entry name" value="NusG_2_sf"/>
</dbReference>
<protein>
    <submittedName>
        <fullName evidence="1">Uncharacterized protein</fullName>
    </submittedName>
</protein>
<accession>A0A161SFS7</accession>
<comment type="caution">
    <text evidence="1">The sequence shown here is derived from an EMBL/GenBank/DDBJ whole genome shotgun (WGS) entry which is preliminary data.</text>
</comment>
<sequence length="122" mass="13251">MRALLRPGDWLTLALLAAATALLAVSLWGDGHARTVRIKQHGRLFAEASLLHDRVVAVPGPLGVTEVEIAAGRARIRRDPSPRQYCVRQGWLDRAGQVAICLPNATSIELSGGERAYDSLQF</sequence>
<dbReference type="EMBL" id="LQQU01000023">
    <property type="protein sequence ID" value="KZE31710.1"/>
    <property type="molecule type" value="Genomic_DNA"/>
</dbReference>
<dbReference type="RefSeq" id="WP_066612471.1">
    <property type="nucleotide sequence ID" value="NZ_LQQU01000023.1"/>
</dbReference>
<name>A0A161SFS7_9NEIS</name>
<keyword evidence="2" id="KW-1185">Reference proteome</keyword>
<reference evidence="2" key="1">
    <citation type="submission" date="2016-01" db="EMBL/GenBank/DDBJ databases">
        <title>Draft genome of Chromobacterium sp. F49.</title>
        <authorList>
            <person name="Hong K.W."/>
        </authorList>
    </citation>
    <scope>NUCLEOTIDE SEQUENCE [LARGE SCALE GENOMIC DNA]</scope>
    <source>
        <strain evidence="2">CN10</strain>
    </source>
</reference>
<gene>
    <name evidence="1" type="ORF">AVW16_00565</name>
</gene>
<dbReference type="OrthoDB" id="47603at2"/>
<organism evidence="1 2">
    <name type="scientific">Crenobacter luteus</name>
    <dbReference type="NCBI Taxonomy" id="1452487"/>
    <lineage>
        <taxon>Bacteria</taxon>
        <taxon>Pseudomonadati</taxon>
        <taxon>Pseudomonadota</taxon>
        <taxon>Betaproteobacteria</taxon>
        <taxon>Neisseriales</taxon>
        <taxon>Neisseriaceae</taxon>
        <taxon>Crenobacter</taxon>
    </lineage>
</organism>
<proteinExistence type="predicted"/>
<evidence type="ECO:0000313" key="2">
    <source>
        <dbReference type="Proteomes" id="UP000076625"/>
    </source>
</evidence>
<dbReference type="Pfam" id="PF07009">
    <property type="entry name" value="NusG_II"/>
    <property type="match status" value="1"/>
</dbReference>
<dbReference type="STRING" id="1452487.AVW16_00565"/>
<dbReference type="CDD" id="cd09910">
    <property type="entry name" value="NGN-insert_like"/>
    <property type="match status" value="1"/>
</dbReference>